<sequence length="529" mass="57726">MQLDSYLEIFTTMYGWAFANIFGEIITGTGLVVIPFMLIVFNAWREAKEQGAENVGVLGVIDRIGTQLITALFVFSVCFATLPVTSLHSINLSYQPRATVADPTPVLATRDSGTGSTFDTAMVDAIDGSMSGAGGSLSNVPAWWFTVMSISSGANTALRAGINNSESEIRAIEELARIATIEDPALLHSVQRFYSECFKPAQSKYINTQRSDISASGQAIIATTNTTYGPTDTGWMGSQLFRTEPGFYADMRAANPVPGFPVNFARDGDYYNPSAGVPPPYEGYMNPDWGRPTCKEWWEDSAGVREAMIAQSSNWQALYTRATMLFSTTDRAKDEVAQVAEHLANPAFVDTTRAMGFDASLPQIVGGAMSTIGVFLTQLFSYVTINPLLNGLLMMQAIILMGIYMFLPLITFLSGYNLKVMLYGAVGIFTVKFWAILWSFTVWMDAHLVNAMYPGGSFKLTDFIRSAGNDYKLTLMAMLMMTMFIGLPLLWTGMMGWIGISMGHGITSALKGPDDVATKSSNASTGRRR</sequence>
<feature type="transmembrane region" description="Helical" evidence="1">
    <location>
        <begin position="420"/>
        <end position="444"/>
    </location>
</feature>
<accession>A0A167HSS4</accession>
<gene>
    <name evidence="3" type="ORF">LPB072_11595</name>
    <name evidence="4" type="ORF">LPB72_10215</name>
</gene>
<dbReference type="AlphaFoldDB" id="A0A167HSS4"/>
<organism evidence="3 6">
    <name type="scientific">Hydrogenophaga crassostreae</name>
    <dbReference type="NCBI Taxonomy" id="1763535"/>
    <lineage>
        <taxon>Bacteria</taxon>
        <taxon>Pseudomonadati</taxon>
        <taxon>Pseudomonadota</taxon>
        <taxon>Betaproteobacteria</taxon>
        <taxon>Burkholderiales</taxon>
        <taxon>Comamonadaceae</taxon>
        <taxon>Hydrogenophaga</taxon>
    </lineage>
</organism>
<keyword evidence="1" id="KW-0812">Transmembrane</keyword>
<keyword evidence="1" id="KW-1133">Transmembrane helix</keyword>
<evidence type="ECO:0000313" key="4">
    <source>
        <dbReference type="EMBL" id="OAD41686.1"/>
    </source>
</evidence>
<dbReference type="EMBL" id="LVWD01000013">
    <property type="protein sequence ID" value="OAD41686.1"/>
    <property type="molecule type" value="Genomic_DNA"/>
</dbReference>
<dbReference type="Proteomes" id="UP000185657">
    <property type="component" value="Unassembled WGS sequence"/>
</dbReference>
<protein>
    <submittedName>
        <fullName evidence="3">Conjugal transfer protein TraG</fullName>
    </submittedName>
</protein>
<reference evidence="4 5" key="1">
    <citation type="submission" date="2016-02" db="EMBL/GenBank/DDBJ databases">
        <title>Draft genome sequence of Hydrogenophaga sp. LPB0072.</title>
        <authorList>
            <person name="Shin S.-K."/>
            <person name="Yi H."/>
        </authorList>
    </citation>
    <scope>NUCLEOTIDE SEQUENCE [LARGE SCALE GENOMIC DNA]</scope>
    <source>
        <strain evidence="4 5">LPB0072</strain>
    </source>
</reference>
<reference evidence="3 6" key="2">
    <citation type="submission" date="2016-10" db="EMBL/GenBank/DDBJ databases">
        <title>Hydorgenophaga sp. LPB0072 isolated from gastropod.</title>
        <authorList>
            <person name="Kim E."/>
            <person name="Yi H."/>
        </authorList>
    </citation>
    <scope>NUCLEOTIDE SEQUENCE [LARGE SCALE GENOMIC DNA]</scope>
    <source>
        <strain evidence="3 6">LPB0072</strain>
    </source>
</reference>
<feature type="transmembrane region" description="Helical" evidence="1">
    <location>
        <begin position="391"/>
        <end position="413"/>
    </location>
</feature>
<dbReference type="KEGG" id="hyl:LPB072_11595"/>
<dbReference type="RefSeq" id="WP_066089770.1">
    <property type="nucleotide sequence ID" value="NZ_CP017476.1"/>
</dbReference>
<dbReference type="Pfam" id="PF07916">
    <property type="entry name" value="TraG_N"/>
    <property type="match status" value="1"/>
</dbReference>
<feature type="transmembrane region" description="Helical" evidence="1">
    <location>
        <begin position="64"/>
        <end position="87"/>
    </location>
</feature>
<proteinExistence type="predicted"/>
<dbReference type="Proteomes" id="UP000185680">
    <property type="component" value="Chromosome"/>
</dbReference>
<evidence type="ECO:0000256" key="1">
    <source>
        <dbReference type="SAM" id="Phobius"/>
    </source>
</evidence>
<evidence type="ECO:0000313" key="3">
    <source>
        <dbReference type="EMBL" id="AOW13401.1"/>
    </source>
</evidence>
<name>A0A167HSS4_9BURK</name>
<feature type="transmembrane region" description="Helical" evidence="1">
    <location>
        <begin position="21"/>
        <end position="44"/>
    </location>
</feature>
<dbReference type="EMBL" id="CP017476">
    <property type="protein sequence ID" value="AOW13401.1"/>
    <property type="molecule type" value="Genomic_DNA"/>
</dbReference>
<evidence type="ECO:0000313" key="5">
    <source>
        <dbReference type="Proteomes" id="UP000185657"/>
    </source>
</evidence>
<feature type="transmembrane region" description="Helical" evidence="1">
    <location>
        <begin position="364"/>
        <end position="385"/>
    </location>
</feature>
<evidence type="ECO:0000313" key="6">
    <source>
        <dbReference type="Proteomes" id="UP000185680"/>
    </source>
</evidence>
<feature type="domain" description="TraG N-terminal Proteobacteria" evidence="2">
    <location>
        <begin position="8"/>
        <end position="516"/>
    </location>
</feature>
<evidence type="ECO:0000259" key="2">
    <source>
        <dbReference type="Pfam" id="PF07916"/>
    </source>
</evidence>
<keyword evidence="5" id="KW-1185">Reference proteome</keyword>
<dbReference type="STRING" id="1763535.LPB072_11595"/>
<keyword evidence="1" id="KW-0472">Membrane</keyword>
<dbReference type="OrthoDB" id="5645662at2"/>
<dbReference type="InterPro" id="IPR012931">
    <property type="entry name" value="TraG_N_Proteobacteria"/>
</dbReference>
<feature type="transmembrane region" description="Helical" evidence="1">
    <location>
        <begin position="473"/>
        <end position="492"/>
    </location>
</feature>